<evidence type="ECO:0000256" key="6">
    <source>
        <dbReference type="ARBA" id="ARBA00023015"/>
    </source>
</evidence>
<evidence type="ECO:0000256" key="11">
    <source>
        <dbReference type="SAM" id="MobiDB-lite"/>
    </source>
</evidence>
<dbReference type="PANTHER" id="PTHR33392">
    <property type="entry name" value="POLYISOPRENYL-TEICHOIC ACID--PEPTIDOGLYCAN TEICHOIC ACID TRANSFERASE TAGU"/>
    <property type="match status" value="1"/>
</dbReference>
<protein>
    <recommendedName>
        <fullName evidence="10">Regulatory protein MsrR</fullName>
    </recommendedName>
</protein>
<comment type="function">
    <text evidence="9">Involved in SarA attenuation. Affects resistance to oxacillin and teicoplanin, as well as the synthesis of virulence factors.</text>
</comment>
<sequence>MADNHSGGDTGRPRHAQPWWMDEPDSMEDTHSFRRDELHGDPTELQRARHAAPRRGLSDSAIHASEEAERTRPPAEPGPGPAPDHPEADADPPTPTSSGRHFSGLFSTPRPTDSGTRDQLSSSASDAARIRRAASQDFEDRSASTANPSGTRRSADSPDDAYSIYRRPAPASHSVSRTQAGRHSADTPDRVTDSPGSSSRSAASGKAPEADGRRSSRRRRPGTAAAASVAGTTAAASIAGSEAGATATGSKAAASTARARTASAATPVDGSAAESTGTVMRGAAAGGGSRRSGREKARHSERSNAFHEGRYAALDADTEQGAEEQKLRSEPGRPRRGAFRRASMWTVLAAIIPGLGLMHSRVHRHRRLGLILVGLVLVAVTAFTIEAVTSPATIASIAVRPRLLRLISWTMPVGAAILVGLLVFTHIDIRPRRITRAQRWISSLLVGTLSLLIAAPLTVGARYANDEAAALSSIFKDRRSGTRPSIDTNRSVEEIWRDKPRVNVLLVGGDDSGSRNYRKQGEMNTDTMMVASINTQTGDTSIIQIPRNTANIPFPKKSKLHQIYPDGFSNGHGDDSNFFANALWTTVENEHKDAMGATDYPGADALKLGVGEALGLEIDYFMMLDIDGLQKFIEAIGGVTVNVNERLPIAGNTEGKAPTGYIEVGANQHLSGYNAMWYARSRSESTDYDRMGRQSCLIKAVLDQVSPQIVLTKFEAIASASGEMVVSDIPEGMLPAFVALALKIRNGNINRLLFTQGRNGFEPYDPDYGLIRKQVKETIASSGNKANKNKPVTSASPKATAKKTATAAPTTSAPTPSASASASSSAVSQSVTDVCAYHPVTQQR</sequence>
<dbReference type="EMBL" id="CP025198">
    <property type="protein sequence ID" value="AXE37611.1"/>
    <property type="molecule type" value="Genomic_DNA"/>
</dbReference>
<feature type="transmembrane region" description="Helical" evidence="12">
    <location>
        <begin position="439"/>
        <end position="459"/>
    </location>
</feature>
<evidence type="ECO:0000256" key="1">
    <source>
        <dbReference type="ARBA" id="ARBA00004401"/>
    </source>
</evidence>
<name>A0A344UQR3_9ACTN</name>
<feature type="region of interest" description="Disordered" evidence="11">
    <location>
        <begin position="1"/>
        <end position="335"/>
    </location>
</feature>
<keyword evidence="4 12" id="KW-0812">Transmembrane</keyword>
<comment type="subcellular location">
    <subcellularLocation>
        <location evidence="1">Cell membrane</location>
        <topology evidence="1">Single-pass type II membrane protein</topology>
    </subcellularLocation>
</comment>
<keyword evidence="5 12" id="KW-1133">Transmembrane helix</keyword>
<evidence type="ECO:0000256" key="3">
    <source>
        <dbReference type="ARBA" id="ARBA00022475"/>
    </source>
</evidence>
<feature type="compositionally biased region" description="Low complexity" evidence="11">
    <location>
        <begin position="194"/>
        <end position="207"/>
    </location>
</feature>
<feature type="compositionally biased region" description="Low complexity" evidence="11">
    <location>
        <begin position="792"/>
        <end position="831"/>
    </location>
</feature>
<feature type="transmembrane region" description="Helical" evidence="12">
    <location>
        <begin position="370"/>
        <end position="394"/>
    </location>
</feature>
<evidence type="ECO:0000256" key="7">
    <source>
        <dbReference type="ARBA" id="ARBA00023136"/>
    </source>
</evidence>
<evidence type="ECO:0000256" key="5">
    <source>
        <dbReference type="ARBA" id="ARBA00022989"/>
    </source>
</evidence>
<feature type="transmembrane region" description="Helical" evidence="12">
    <location>
        <begin position="342"/>
        <end position="358"/>
    </location>
</feature>
<dbReference type="Gene3D" id="3.40.630.190">
    <property type="entry name" value="LCP protein"/>
    <property type="match status" value="1"/>
</dbReference>
<dbReference type="Proteomes" id="UP000251995">
    <property type="component" value="Chromosome"/>
</dbReference>
<evidence type="ECO:0000256" key="10">
    <source>
        <dbReference type="ARBA" id="ARBA00040752"/>
    </source>
</evidence>
<evidence type="ECO:0000256" key="12">
    <source>
        <dbReference type="SAM" id="Phobius"/>
    </source>
</evidence>
<evidence type="ECO:0000256" key="9">
    <source>
        <dbReference type="ARBA" id="ARBA00037178"/>
    </source>
</evidence>
<evidence type="ECO:0000256" key="8">
    <source>
        <dbReference type="ARBA" id="ARBA00023163"/>
    </source>
</evidence>
<reference evidence="14 15" key="1">
    <citation type="submission" date="2017-12" db="EMBL/GenBank/DDBJ databases">
        <title>The whole genome sequence of the Acidipropionibacterium virtanenii sp. nov. type strain JS278.</title>
        <authorList>
            <person name="Laine P."/>
            <person name="Deptula P."/>
            <person name="Varmanen P."/>
            <person name="Auvinen P."/>
        </authorList>
    </citation>
    <scope>NUCLEOTIDE SEQUENCE [LARGE SCALE GENOMIC DNA]</scope>
    <source>
        <strain evidence="14 15">JS278</strain>
    </source>
</reference>
<feature type="compositionally biased region" description="Basic and acidic residues" evidence="11">
    <location>
        <begin position="28"/>
        <end position="47"/>
    </location>
</feature>
<comment type="similarity">
    <text evidence="2">Belongs to the LytR/CpsA/Psr (LCP) family.</text>
</comment>
<evidence type="ECO:0000313" key="15">
    <source>
        <dbReference type="Proteomes" id="UP000251995"/>
    </source>
</evidence>
<feature type="compositionally biased region" description="Polar residues" evidence="11">
    <location>
        <begin position="97"/>
        <end position="120"/>
    </location>
</feature>
<dbReference type="InterPro" id="IPR004474">
    <property type="entry name" value="LytR_CpsA_psr"/>
</dbReference>
<feature type="compositionally biased region" description="Polar residues" evidence="11">
    <location>
        <begin position="143"/>
        <end position="152"/>
    </location>
</feature>
<dbReference type="NCBIfam" id="TIGR00350">
    <property type="entry name" value="lytR_cpsA_psr"/>
    <property type="match status" value="1"/>
</dbReference>
<feature type="region of interest" description="Disordered" evidence="11">
    <location>
        <begin position="781"/>
        <end position="831"/>
    </location>
</feature>
<feature type="compositionally biased region" description="Pro residues" evidence="11">
    <location>
        <begin position="74"/>
        <end position="83"/>
    </location>
</feature>
<evidence type="ECO:0000313" key="14">
    <source>
        <dbReference type="EMBL" id="AXE37611.1"/>
    </source>
</evidence>
<keyword evidence="15" id="KW-1185">Reference proteome</keyword>
<keyword evidence="8" id="KW-0804">Transcription</keyword>
<feature type="compositionally biased region" description="Basic and acidic residues" evidence="11">
    <location>
        <begin position="183"/>
        <end position="192"/>
    </location>
</feature>
<dbReference type="InterPro" id="IPR050922">
    <property type="entry name" value="LytR/CpsA/Psr_CW_biosynth"/>
</dbReference>
<gene>
    <name evidence="14" type="primary">brpA</name>
    <name evidence="14" type="ORF">JS278_00415</name>
</gene>
<evidence type="ECO:0000259" key="13">
    <source>
        <dbReference type="Pfam" id="PF03816"/>
    </source>
</evidence>
<feature type="compositionally biased region" description="Basic and acidic residues" evidence="11">
    <location>
        <begin position="292"/>
        <end position="310"/>
    </location>
</feature>
<keyword evidence="7 12" id="KW-0472">Membrane</keyword>
<feature type="compositionally biased region" description="Basic and acidic residues" evidence="11">
    <location>
        <begin position="323"/>
        <end position="333"/>
    </location>
</feature>
<feature type="compositionally biased region" description="Basic and acidic residues" evidence="11">
    <location>
        <begin position="64"/>
        <end position="73"/>
    </location>
</feature>
<evidence type="ECO:0000256" key="2">
    <source>
        <dbReference type="ARBA" id="ARBA00006068"/>
    </source>
</evidence>
<keyword evidence="3" id="KW-1003">Cell membrane</keyword>
<proteinExistence type="inferred from homology"/>
<accession>A0A344UQR3</accession>
<dbReference type="AlphaFoldDB" id="A0A344UQR3"/>
<dbReference type="Pfam" id="PF03816">
    <property type="entry name" value="LytR_cpsA_psr"/>
    <property type="match status" value="1"/>
</dbReference>
<evidence type="ECO:0000256" key="4">
    <source>
        <dbReference type="ARBA" id="ARBA00022692"/>
    </source>
</evidence>
<dbReference type="GO" id="GO:0005886">
    <property type="term" value="C:plasma membrane"/>
    <property type="evidence" value="ECO:0007669"/>
    <property type="project" value="UniProtKB-SubCell"/>
</dbReference>
<dbReference type="PANTHER" id="PTHR33392:SF8">
    <property type="entry name" value="REGULATORY PROTEIN MSRR"/>
    <property type="match status" value="1"/>
</dbReference>
<dbReference type="KEGG" id="acij:JS278_00415"/>
<feature type="transmembrane region" description="Helical" evidence="12">
    <location>
        <begin position="406"/>
        <end position="427"/>
    </location>
</feature>
<organism evidence="14 15">
    <name type="scientific">Acidipropionibacterium virtanenii</name>
    <dbReference type="NCBI Taxonomy" id="2057246"/>
    <lineage>
        <taxon>Bacteria</taxon>
        <taxon>Bacillati</taxon>
        <taxon>Actinomycetota</taxon>
        <taxon>Actinomycetes</taxon>
        <taxon>Propionibacteriales</taxon>
        <taxon>Propionibacteriaceae</taxon>
        <taxon>Acidipropionibacterium</taxon>
    </lineage>
</organism>
<feature type="compositionally biased region" description="Low complexity" evidence="11">
    <location>
        <begin position="222"/>
        <end position="266"/>
    </location>
</feature>
<keyword evidence="6" id="KW-0805">Transcription regulation</keyword>
<feature type="domain" description="Cell envelope-related transcriptional attenuator" evidence="13">
    <location>
        <begin position="524"/>
        <end position="705"/>
    </location>
</feature>